<dbReference type="Pfam" id="PF14543">
    <property type="entry name" value="TAXi_N"/>
    <property type="match status" value="1"/>
</dbReference>
<feature type="domain" description="Xylanase inhibitor N-terminal" evidence="2">
    <location>
        <begin position="17"/>
        <end position="119"/>
    </location>
</feature>
<evidence type="ECO:0000256" key="1">
    <source>
        <dbReference type="ARBA" id="ARBA00007447"/>
    </source>
</evidence>
<reference evidence="3" key="1">
    <citation type="submission" date="2020-03" db="EMBL/GenBank/DDBJ databases">
        <title>A high-quality chromosome-level genome assembly of a woody plant with both climbing and erect habits, Rhamnella rubrinervis.</title>
        <authorList>
            <person name="Lu Z."/>
            <person name="Yang Y."/>
            <person name="Zhu X."/>
            <person name="Sun Y."/>
        </authorList>
    </citation>
    <scope>NUCLEOTIDE SEQUENCE</scope>
    <source>
        <strain evidence="3">BYM</strain>
        <tissue evidence="3">Leaf</tissue>
    </source>
</reference>
<accession>A0A8K0E137</accession>
<dbReference type="InterPro" id="IPR001461">
    <property type="entry name" value="Aspartic_peptidase_A1"/>
</dbReference>
<dbReference type="SUPFAM" id="SSF50630">
    <property type="entry name" value="Acid proteases"/>
    <property type="match status" value="1"/>
</dbReference>
<dbReference type="PANTHER" id="PTHR13683">
    <property type="entry name" value="ASPARTYL PROTEASES"/>
    <property type="match status" value="1"/>
</dbReference>
<protein>
    <recommendedName>
        <fullName evidence="2">Xylanase inhibitor N-terminal domain-containing protein</fullName>
    </recommendedName>
</protein>
<keyword evidence="4" id="KW-1185">Reference proteome</keyword>
<dbReference type="AlphaFoldDB" id="A0A8K0E137"/>
<evidence type="ECO:0000259" key="2">
    <source>
        <dbReference type="Pfam" id="PF14543"/>
    </source>
</evidence>
<evidence type="ECO:0000313" key="4">
    <source>
        <dbReference type="Proteomes" id="UP000796880"/>
    </source>
</evidence>
<proteinExistence type="inferred from homology"/>
<dbReference type="GO" id="GO:0006508">
    <property type="term" value="P:proteolysis"/>
    <property type="evidence" value="ECO:0007669"/>
    <property type="project" value="InterPro"/>
</dbReference>
<comment type="caution">
    <text evidence="3">The sequence shown here is derived from an EMBL/GenBank/DDBJ whole genome shotgun (WGS) entry which is preliminary data.</text>
</comment>
<comment type="similarity">
    <text evidence="1">Belongs to the peptidase A1 family.</text>
</comment>
<evidence type="ECO:0000313" key="3">
    <source>
        <dbReference type="EMBL" id="KAF3437879.1"/>
    </source>
</evidence>
<organism evidence="3 4">
    <name type="scientific">Rhamnella rubrinervis</name>
    <dbReference type="NCBI Taxonomy" id="2594499"/>
    <lineage>
        <taxon>Eukaryota</taxon>
        <taxon>Viridiplantae</taxon>
        <taxon>Streptophyta</taxon>
        <taxon>Embryophyta</taxon>
        <taxon>Tracheophyta</taxon>
        <taxon>Spermatophyta</taxon>
        <taxon>Magnoliopsida</taxon>
        <taxon>eudicotyledons</taxon>
        <taxon>Gunneridae</taxon>
        <taxon>Pentapetalae</taxon>
        <taxon>rosids</taxon>
        <taxon>fabids</taxon>
        <taxon>Rosales</taxon>
        <taxon>Rhamnaceae</taxon>
        <taxon>rhamnoid group</taxon>
        <taxon>Rhamneae</taxon>
        <taxon>Rhamnella</taxon>
    </lineage>
</organism>
<dbReference type="Gene3D" id="2.40.70.10">
    <property type="entry name" value="Acid Proteases"/>
    <property type="match status" value="1"/>
</dbReference>
<dbReference type="InterPro" id="IPR021109">
    <property type="entry name" value="Peptidase_aspartic_dom_sf"/>
</dbReference>
<dbReference type="Proteomes" id="UP000796880">
    <property type="component" value="Unassembled WGS sequence"/>
</dbReference>
<sequence>MAQKPFTLYAISSVFFCQPCFDCYKQTDPVFDPTSSSSYNLVTCDYQLCKKFLGSSCSNGSCPYKVSYGDGSYTNGDFVTETVSFGNSGSLTNFVLGRGHMNRDTFAGFAGWLALVGADSATTVNKRCVYIRHVLPSLLEDHRAGTDGVVSFLQREVFEAAPDQHSDAHGLHWEILLRFRCNDVVLVDQRKCATTKDTVRFDLVNSVIGALFRTQKVLSVHAHDAHREFLTGMAGPLGLDTSTVCVAAALRRNNIRQGQGRP</sequence>
<name>A0A8K0E137_9ROSA</name>
<gene>
    <name evidence="3" type="ORF">FNV43_RR20635</name>
</gene>
<dbReference type="EMBL" id="VOIH02000009">
    <property type="protein sequence ID" value="KAF3437879.1"/>
    <property type="molecule type" value="Genomic_DNA"/>
</dbReference>
<dbReference type="OrthoDB" id="2747330at2759"/>
<dbReference type="InterPro" id="IPR032861">
    <property type="entry name" value="TAXi_N"/>
</dbReference>
<dbReference type="PANTHER" id="PTHR13683:SF274">
    <property type="entry name" value="PROTEIN ASPARTIC PROTEASE IN GUARD CELL 1"/>
    <property type="match status" value="1"/>
</dbReference>
<dbReference type="GO" id="GO:0004190">
    <property type="term" value="F:aspartic-type endopeptidase activity"/>
    <property type="evidence" value="ECO:0007669"/>
    <property type="project" value="InterPro"/>
</dbReference>